<dbReference type="GO" id="GO:0045041">
    <property type="term" value="P:protein import into mitochondrial intermembrane space"/>
    <property type="evidence" value="ECO:0007669"/>
    <property type="project" value="TreeGrafter"/>
</dbReference>
<accession>A0AAN7VYQ2</accession>
<dbReference type="Pfam" id="PF05495">
    <property type="entry name" value="zf-CHY"/>
    <property type="match status" value="1"/>
</dbReference>
<evidence type="ECO:0000256" key="3">
    <source>
        <dbReference type="ARBA" id="ARBA00022833"/>
    </source>
</evidence>
<dbReference type="EMBL" id="JAWIZZ010000064">
    <property type="protein sequence ID" value="KAK5773794.1"/>
    <property type="molecule type" value="Genomic_DNA"/>
</dbReference>
<dbReference type="PANTHER" id="PTHR28082">
    <property type="entry name" value="ZINC FINGER PROTEIN"/>
    <property type="match status" value="1"/>
</dbReference>
<dbReference type="InterPro" id="IPR037274">
    <property type="entry name" value="Znf_CHY_sf"/>
</dbReference>
<dbReference type="InterPro" id="IPR008913">
    <property type="entry name" value="Znf_CHY"/>
</dbReference>
<proteinExistence type="predicted"/>
<evidence type="ECO:0000259" key="5">
    <source>
        <dbReference type="PROSITE" id="PS51266"/>
    </source>
</evidence>
<dbReference type="AlphaFoldDB" id="A0AAN7VYQ2"/>
<sequence length="116" mass="13344">MAEVRGKLVDAETRCEHWNGANDIIALKLKCCPNYYYPCVQCHNELTSHSVQKFDVGANPDLKCILCGHCGKELTFKQYLSFSTPLSCQYCKHPFNEKCELHYHYYFENIPSIGSD</sequence>
<evidence type="ECO:0000256" key="1">
    <source>
        <dbReference type="ARBA" id="ARBA00022723"/>
    </source>
</evidence>
<evidence type="ECO:0000256" key="4">
    <source>
        <dbReference type="PROSITE-ProRule" id="PRU00601"/>
    </source>
</evidence>
<keyword evidence="3" id="KW-0862">Zinc</keyword>
<dbReference type="PANTHER" id="PTHR28082:SF1">
    <property type="entry name" value="HELPER OF TIM PROTEIN 13"/>
    <property type="match status" value="1"/>
</dbReference>
<dbReference type="InterPro" id="IPR052604">
    <property type="entry name" value="Mito_Tim_assembly_helper"/>
</dbReference>
<dbReference type="SUPFAM" id="SSF161219">
    <property type="entry name" value="CHY zinc finger-like"/>
    <property type="match status" value="1"/>
</dbReference>
<dbReference type="PROSITE" id="PS51266">
    <property type="entry name" value="ZF_CHY"/>
    <property type="match status" value="1"/>
</dbReference>
<evidence type="ECO:0000313" key="7">
    <source>
        <dbReference type="Proteomes" id="UP001306508"/>
    </source>
</evidence>
<keyword evidence="2 4" id="KW-0863">Zinc-finger</keyword>
<organism evidence="6 7">
    <name type="scientific">Arxiozyma heterogenica</name>
    <dbReference type="NCBI Taxonomy" id="278026"/>
    <lineage>
        <taxon>Eukaryota</taxon>
        <taxon>Fungi</taxon>
        <taxon>Dikarya</taxon>
        <taxon>Ascomycota</taxon>
        <taxon>Saccharomycotina</taxon>
        <taxon>Saccharomycetes</taxon>
        <taxon>Saccharomycetales</taxon>
        <taxon>Saccharomycetaceae</taxon>
        <taxon>Arxiozyma</taxon>
    </lineage>
</organism>
<comment type="caution">
    <text evidence="6">The sequence shown here is derived from an EMBL/GenBank/DDBJ whole genome shotgun (WGS) entry which is preliminary data.</text>
</comment>
<protein>
    <recommendedName>
        <fullName evidence="5">CHY-type domain-containing protein</fullName>
    </recommendedName>
</protein>
<dbReference type="PIRSF" id="PIRSF017292">
    <property type="entry name" value="UCP017292_Znf_CHY"/>
    <property type="match status" value="1"/>
</dbReference>
<feature type="domain" description="CHY-type" evidence="5">
    <location>
        <begin position="8"/>
        <end position="90"/>
    </location>
</feature>
<reference evidence="7" key="1">
    <citation type="submission" date="2023-07" db="EMBL/GenBank/DDBJ databases">
        <title>A draft genome of Kazachstania heterogenica Y-27499.</title>
        <authorList>
            <person name="Donic C."/>
            <person name="Kralova J.S."/>
            <person name="Fidel L."/>
            <person name="Ben-Dor S."/>
            <person name="Jung S."/>
        </authorList>
    </citation>
    <scope>NUCLEOTIDE SEQUENCE [LARGE SCALE GENOMIC DNA]</scope>
    <source>
        <strain evidence="7">Y27499</strain>
    </source>
</reference>
<evidence type="ECO:0000313" key="6">
    <source>
        <dbReference type="EMBL" id="KAK5773794.1"/>
    </source>
</evidence>
<evidence type="ECO:0000256" key="2">
    <source>
        <dbReference type="ARBA" id="ARBA00022771"/>
    </source>
</evidence>
<dbReference type="GO" id="GO:0005758">
    <property type="term" value="C:mitochondrial intermembrane space"/>
    <property type="evidence" value="ECO:0007669"/>
    <property type="project" value="TreeGrafter"/>
</dbReference>
<gene>
    <name evidence="6" type="ORF">RI543_004848</name>
</gene>
<keyword evidence="1" id="KW-0479">Metal-binding</keyword>
<dbReference type="GO" id="GO:0008270">
    <property type="term" value="F:zinc ion binding"/>
    <property type="evidence" value="ECO:0007669"/>
    <property type="project" value="UniProtKB-KW"/>
</dbReference>
<dbReference type="InterPro" id="IPR016694">
    <property type="entry name" value="UCP017292"/>
</dbReference>
<dbReference type="Proteomes" id="UP001306508">
    <property type="component" value="Unassembled WGS sequence"/>
</dbReference>
<name>A0AAN7VYQ2_9SACH</name>
<keyword evidence="7" id="KW-1185">Reference proteome</keyword>